<organism evidence="5 6">
    <name type="scientific">Candidatus Gottesmanbacteria bacterium GW2011_GWA2_44_17</name>
    <dbReference type="NCBI Taxonomy" id="1618444"/>
    <lineage>
        <taxon>Bacteria</taxon>
        <taxon>Candidatus Gottesmaniibacteriota</taxon>
    </lineage>
</organism>
<dbReference type="NCBIfam" id="TIGR00231">
    <property type="entry name" value="small_GTP"/>
    <property type="match status" value="1"/>
</dbReference>
<dbReference type="PRINTS" id="PR00315">
    <property type="entry name" value="ELONGATNFCT"/>
</dbReference>
<comment type="caution">
    <text evidence="5">The sequence shown here is derived from an EMBL/GenBank/DDBJ whole genome shotgun (WGS) entry which is preliminary data.</text>
</comment>
<evidence type="ECO:0000256" key="1">
    <source>
        <dbReference type="ARBA" id="ARBA00022741"/>
    </source>
</evidence>
<accession>A0A0G1JTT8</accession>
<name>A0A0G1JTT8_9BACT</name>
<proteinExistence type="predicted"/>
<reference evidence="5 6" key="1">
    <citation type="journal article" date="2015" name="Nature">
        <title>rRNA introns, odd ribosomes, and small enigmatic genomes across a large radiation of phyla.</title>
        <authorList>
            <person name="Brown C.T."/>
            <person name="Hug L.A."/>
            <person name="Thomas B.C."/>
            <person name="Sharon I."/>
            <person name="Castelle C.J."/>
            <person name="Singh A."/>
            <person name="Wilkins M.J."/>
            <person name="Williams K.H."/>
            <person name="Banfield J.F."/>
        </authorList>
    </citation>
    <scope>NUCLEOTIDE SEQUENCE [LARGE SCALE GENOMIC DNA]</scope>
</reference>
<dbReference type="GO" id="GO:0005525">
    <property type="term" value="F:GTP binding"/>
    <property type="evidence" value="ECO:0007669"/>
    <property type="project" value="UniProtKB-KW"/>
</dbReference>
<dbReference type="AlphaFoldDB" id="A0A0G1JTT8"/>
<keyword evidence="5" id="KW-0251">Elongation factor</keyword>
<sequence>MLSHELTFFGRQPHVALAKWGIYINMVQPQTMITQKRDVPLDKVRNIGIIAHIDAGKTTTTERILYYTGRSYKIGDIDEGTTVMDWMEQERERGITIVSAATTTFWNGYRFNIIDTPGHVDFTAEVERSLRVLDGGITVLDGEEGVQSQSETVCHGRSDRSGKFLYRQR</sequence>
<keyword evidence="1" id="KW-0547">Nucleotide-binding</keyword>
<gene>
    <name evidence="5" type="ORF">UW37_C0009G0001</name>
</gene>
<dbReference type="EMBL" id="LCIB01000009">
    <property type="protein sequence ID" value="KKT47342.1"/>
    <property type="molecule type" value="Genomic_DNA"/>
</dbReference>
<evidence type="ECO:0000313" key="5">
    <source>
        <dbReference type="EMBL" id="KKT47342.1"/>
    </source>
</evidence>
<dbReference type="InterPro" id="IPR031157">
    <property type="entry name" value="G_TR_CS"/>
</dbReference>
<dbReference type="PROSITE" id="PS51722">
    <property type="entry name" value="G_TR_2"/>
    <property type="match status" value="1"/>
</dbReference>
<dbReference type="InterPro" id="IPR000795">
    <property type="entry name" value="T_Tr_GTP-bd_dom"/>
</dbReference>
<evidence type="ECO:0000256" key="3">
    <source>
        <dbReference type="ARBA" id="ARBA00023134"/>
    </source>
</evidence>
<evidence type="ECO:0000313" key="6">
    <source>
        <dbReference type="Proteomes" id="UP000034063"/>
    </source>
</evidence>
<dbReference type="PATRIC" id="fig|1618444.3.peg.228"/>
<evidence type="ECO:0000259" key="4">
    <source>
        <dbReference type="PROSITE" id="PS51722"/>
    </source>
</evidence>
<dbReference type="PANTHER" id="PTHR43261:SF1">
    <property type="entry name" value="RIBOSOME-RELEASING FACTOR 2, MITOCHONDRIAL"/>
    <property type="match status" value="1"/>
</dbReference>
<dbReference type="Proteomes" id="UP000034063">
    <property type="component" value="Unassembled WGS sequence"/>
</dbReference>
<keyword evidence="3" id="KW-0342">GTP-binding</keyword>
<dbReference type="Pfam" id="PF00009">
    <property type="entry name" value="GTP_EFTU"/>
    <property type="match status" value="1"/>
</dbReference>
<dbReference type="Gene3D" id="3.40.50.300">
    <property type="entry name" value="P-loop containing nucleotide triphosphate hydrolases"/>
    <property type="match status" value="2"/>
</dbReference>
<feature type="domain" description="Tr-type G" evidence="4">
    <location>
        <begin position="42"/>
        <end position="169"/>
    </location>
</feature>
<evidence type="ECO:0000256" key="2">
    <source>
        <dbReference type="ARBA" id="ARBA00022917"/>
    </source>
</evidence>
<dbReference type="GO" id="GO:0032790">
    <property type="term" value="P:ribosome disassembly"/>
    <property type="evidence" value="ECO:0007669"/>
    <property type="project" value="TreeGrafter"/>
</dbReference>
<keyword evidence="2" id="KW-0648">Protein biosynthesis</keyword>
<dbReference type="InterPro" id="IPR005225">
    <property type="entry name" value="Small_GTP-bd"/>
</dbReference>
<dbReference type="PROSITE" id="PS00301">
    <property type="entry name" value="G_TR_1"/>
    <property type="match status" value="1"/>
</dbReference>
<dbReference type="GO" id="GO:0003746">
    <property type="term" value="F:translation elongation factor activity"/>
    <property type="evidence" value="ECO:0007669"/>
    <property type="project" value="UniProtKB-KW"/>
</dbReference>
<dbReference type="PANTHER" id="PTHR43261">
    <property type="entry name" value="TRANSLATION ELONGATION FACTOR G-RELATED"/>
    <property type="match status" value="1"/>
</dbReference>
<dbReference type="GO" id="GO:0003924">
    <property type="term" value="F:GTPase activity"/>
    <property type="evidence" value="ECO:0007669"/>
    <property type="project" value="InterPro"/>
</dbReference>
<protein>
    <submittedName>
        <fullName evidence="5">Elongation factor G</fullName>
    </submittedName>
</protein>
<dbReference type="InterPro" id="IPR027417">
    <property type="entry name" value="P-loop_NTPase"/>
</dbReference>
<dbReference type="SUPFAM" id="SSF52540">
    <property type="entry name" value="P-loop containing nucleoside triphosphate hydrolases"/>
    <property type="match status" value="1"/>
</dbReference>